<evidence type="ECO:0000256" key="1">
    <source>
        <dbReference type="SAM" id="Phobius"/>
    </source>
</evidence>
<accession>A0A9K3CW74</accession>
<proteinExistence type="predicted"/>
<protein>
    <submittedName>
        <fullName evidence="2">Uncharacterized protein</fullName>
    </submittedName>
</protein>
<keyword evidence="1" id="KW-0472">Membrane</keyword>
<keyword evidence="1" id="KW-0812">Transmembrane</keyword>
<dbReference type="Proteomes" id="UP000265618">
    <property type="component" value="Unassembled WGS sequence"/>
</dbReference>
<keyword evidence="3" id="KW-1185">Reference proteome</keyword>
<reference evidence="2 3" key="1">
    <citation type="journal article" date="2018" name="PLoS ONE">
        <title>The draft genome of Kipferlia bialata reveals reductive genome evolution in fornicate parasites.</title>
        <authorList>
            <person name="Tanifuji G."/>
            <person name="Takabayashi S."/>
            <person name="Kume K."/>
            <person name="Takagi M."/>
            <person name="Nakayama T."/>
            <person name="Kamikawa R."/>
            <person name="Inagaki Y."/>
            <person name="Hashimoto T."/>
        </authorList>
    </citation>
    <scope>NUCLEOTIDE SEQUENCE [LARGE SCALE GENOMIC DNA]</scope>
    <source>
        <strain evidence="2">NY0173</strain>
    </source>
</reference>
<evidence type="ECO:0000313" key="2">
    <source>
        <dbReference type="EMBL" id="GIQ83572.1"/>
    </source>
</evidence>
<keyword evidence="1" id="KW-1133">Transmembrane helix</keyword>
<sequence length="346" mass="37581">MSPLDGYDDRVQQMAVFNSAVGGTCSFVLCLVSIVVFTVVLPQHKGGSMWPNRMVKVDHSFLSVEWHGLACVASVHYTSLIEAIPELDRQPGDPEGAQESQTVATCCYVFSSKSGQPSLVPKPWLQPTCVVSSVGWVPDELTDSVLEGTALSRAMDRRQECRTLFVVGTSQGQLYVIHNRSPMRAVDALKLPYQAASLSRSLSHSASQPGSASIVTRNMPVLCGIERLQKYDYSVKEGVMTPILVGKCVFVILVAQGGRLFALLSSQSTLEKASSSVDSMPFHLIADNSDFVPQVKRSRSQPSPVPPHPGVLTLVRPSVTDTATECSYCYQVEVPVLNGDTELRYA</sequence>
<evidence type="ECO:0000313" key="3">
    <source>
        <dbReference type="Proteomes" id="UP000265618"/>
    </source>
</evidence>
<name>A0A9K3CW74_9EUKA</name>
<dbReference type="EMBL" id="BDIP01001099">
    <property type="protein sequence ID" value="GIQ83572.1"/>
    <property type="molecule type" value="Genomic_DNA"/>
</dbReference>
<gene>
    <name evidence="2" type="ORF">KIPB_004917</name>
</gene>
<dbReference type="AlphaFoldDB" id="A0A9K3CW74"/>
<feature type="transmembrane region" description="Helical" evidence="1">
    <location>
        <begin position="20"/>
        <end position="41"/>
    </location>
</feature>
<comment type="caution">
    <text evidence="2">The sequence shown here is derived from an EMBL/GenBank/DDBJ whole genome shotgun (WGS) entry which is preliminary data.</text>
</comment>
<organism evidence="2 3">
    <name type="scientific">Kipferlia bialata</name>
    <dbReference type="NCBI Taxonomy" id="797122"/>
    <lineage>
        <taxon>Eukaryota</taxon>
        <taxon>Metamonada</taxon>
        <taxon>Carpediemonas-like organisms</taxon>
        <taxon>Kipferlia</taxon>
    </lineage>
</organism>